<dbReference type="PANTHER" id="PTHR42852:SF17">
    <property type="entry name" value="THIOREDOXIN-LIKE PROTEIN HI_1115"/>
    <property type="match status" value="1"/>
</dbReference>
<evidence type="ECO:0000256" key="1">
    <source>
        <dbReference type="ARBA" id="ARBA00023284"/>
    </source>
</evidence>
<dbReference type="AlphaFoldDB" id="H6RIA9"/>
<dbReference type="CDD" id="cd02966">
    <property type="entry name" value="TlpA_like_family"/>
    <property type="match status" value="1"/>
</dbReference>
<name>H6RIA9_9BACT</name>
<accession>H6RIA9</accession>
<dbReference type="PROSITE" id="PS00194">
    <property type="entry name" value="THIOREDOXIN_1"/>
    <property type="match status" value="1"/>
</dbReference>
<protein>
    <submittedName>
        <fullName evidence="3">Thioredoxin-like protein</fullName>
    </submittedName>
</protein>
<dbReference type="Pfam" id="PF00578">
    <property type="entry name" value="AhpC-TSA"/>
    <property type="match status" value="1"/>
</dbReference>
<organism evidence="3">
    <name type="scientific">uncultured Flavobacteriia bacterium</name>
    <dbReference type="NCBI Taxonomy" id="212695"/>
    <lineage>
        <taxon>Bacteria</taxon>
        <taxon>Pseudomonadati</taxon>
        <taxon>Bacteroidota</taxon>
        <taxon>Flavobacteriia</taxon>
        <taxon>environmental samples</taxon>
    </lineage>
</organism>
<dbReference type="InterPro" id="IPR050553">
    <property type="entry name" value="Thioredoxin_ResA/DsbE_sf"/>
</dbReference>
<keyword evidence="1" id="KW-0676">Redox-active center</keyword>
<sequence length="174" mass="20361">MKLKSIFLCVIFLGPISCKKEVTKNDKKETNTSHITVKSYSYEELKPLLEKKDDKTYVINFWATWCAPCVKELPAFEKLNEEYASKNVEVLLVSLDFPKQKEKKLIPFIVRKNLQSKVVILDDINEDVWIKAIDSSWSGAIPATIIYNKNSRNFYEKYFDYETLEAELQTFLKQ</sequence>
<dbReference type="EMBL" id="FO117619">
    <property type="protein sequence ID" value="CCG00855.1"/>
    <property type="molecule type" value="Genomic_DNA"/>
</dbReference>
<evidence type="ECO:0000313" key="3">
    <source>
        <dbReference type="EMBL" id="CCG00855.1"/>
    </source>
</evidence>
<dbReference type="PANTHER" id="PTHR42852">
    <property type="entry name" value="THIOL:DISULFIDE INTERCHANGE PROTEIN DSBE"/>
    <property type="match status" value="1"/>
</dbReference>
<dbReference type="InterPro" id="IPR017937">
    <property type="entry name" value="Thioredoxin_CS"/>
</dbReference>
<dbReference type="PROSITE" id="PS51352">
    <property type="entry name" value="THIOREDOXIN_2"/>
    <property type="match status" value="1"/>
</dbReference>
<dbReference type="InterPro" id="IPR000866">
    <property type="entry name" value="AhpC/TSA"/>
</dbReference>
<evidence type="ECO:0000259" key="2">
    <source>
        <dbReference type="PROSITE" id="PS51352"/>
    </source>
</evidence>
<dbReference type="Gene3D" id="3.40.30.10">
    <property type="entry name" value="Glutaredoxin"/>
    <property type="match status" value="1"/>
</dbReference>
<proteinExistence type="predicted"/>
<dbReference type="GO" id="GO:0016209">
    <property type="term" value="F:antioxidant activity"/>
    <property type="evidence" value="ECO:0007669"/>
    <property type="project" value="InterPro"/>
</dbReference>
<reference evidence="3" key="2">
    <citation type="submission" date="2012-02" db="EMBL/GenBank/DDBJ databases">
        <authorList>
            <person name="Genoscope - CEA"/>
        </authorList>
    </citation>
    <scope>NUCLEOTIDE SEQUENCE</scope>
</reference>
<reference evidence="3" key="1">
    <citation type="journal article" date="2012" name="Environ. Microbiol.">
        <title>Genomic content of uncultured Bacteroidetes from contrasting oceanic provinces in the North Atlantic Ocean.</title>
        <authorList>
            <person name="Gomez-Pereira P.R."/>
            <person name="Schuler M."/>
            <person name="Fuchs B.M."/>
            <person name="Bennke C."/>
            <person name="Teeling H."/>
            <person name="Waldmann J."/>
            <person name="Richter M."/>
            <person name="Barbe V."/>
            <person name="Bataille E."/>
            <person name="Glockner F.O."/>
            <person name="Amann R."/>
        </authorList>
    </citation>
    <scope>NUCLEOTIDE SEQUENCE</scope>
</reference>
<dbReference type="SUPFAM" id="SSF52833">
    <property type="entry name" value="Thioredoxin-like"/>
    <property type="match status" value="1"/>
</dbReference>
<dbReference type="InterPro" id="IPR036249">
    <property type="entry name" value="Thioredoxin-like_sf"/>
</dbReference>
<feature type="domain" description="Thioredoxin" evidence="2">
    <location>
        <begin position="13"/>
        <end position="173"/>
    </location>
</feature>
<dbReference type="GO" id="GO:0016491">
    <property type="term" value="F:oxidoreductase activity"/>
    <property type="evidence" value="ECO:0007669"/>
    <property type="project" value="InterPro"/>
</dbReference>
<gene>
    <name evidence="3" type="ORF">VIS_S3CEB40008</name>
</gene>
<dbReference type="InterPro" id="IPR013766">
    <property type="entry name" value="Thioredoxin_domain"/>
</dbReference>